<dbReference type="AlphaFoldDB" id="A0A6S6YUL6"/>
<dbReference type="Proteomes" id="UP000494108">
    <property type="component" value="Unassembled WGS sequence"/>
</dbReference>
<dbReference type="GO" id="GO:0016020">
    <property type="term" value="C:membrane"/>
    <property type="evidence" value="ECO:0007669"/>
    <property type="project" value="TreeGrafter"/>
</dbReference>
<evidence type="ECO:0000256" key="1">
    <source>
        <dbReference type="SAM" id="Phobius"/>
    </source>
</evidence>
<accession>A0A6S6YUL6</accession>
<keyword evidence="1" id="KW-1133">Transmembrane helix</keyword>
<gene>
    <name evidence="2" type="ORF">LMG3431_02254</name>
</gene>
<name>A0A6S6YUL6_9BURK</name>
<feature type="transmembrane region" description="Helical" evidence="1">
    <location>
        <begin position="6"/>
        <end position="24"/>
    </location>
</feature>
<dbReference type="Pfam" id="PF06966">
    <property type="entry name" value="DUF1295"/>
    <property type="match status" value="1"/>
</dbReference>
<keyword evidence="3" id="KW-1185">Reference proteome</keyword>
<dbReference type="PROSITE" id="PS50244">
    <property type="entry name" value="S5A_REDUCTASE"/>
    <property type="match status" value="1"/>
</dbReference>
<feature type="transmembrane region" description="Helical" evidence="1">
    <location>
        <begin position="57"/>
        <end position="76"/>
    </location>
</feature>
<reference evidence="2 3" key="1">
    <citation type="submission" date="2020-04" db="EMBL/GenBank/DDBJ databases">
        <authorList>
            <person name="De Canck E."/>
        </authorList>
    </citation>
    <scope>NUCLEOTIDE SEQUENCE [LARGE SCALE GENOMIC DNA]</scope>
    <source>
        <strain evidence="2 3">LMG 3431</strain>
    </source>
</reference>
<feature type="transmembrane region" description="Helical" evidence="1">
    <location>
        <begin position="186"/>
        <end position="202"/>
    </location>
</feature>
<keyword evidence="1" id="KW-0812">Transmembrane</keyword>
<dbReference type="Gene3D" id="1.20.120.1630">
    <property type="match status" value="1"/>
</dbReference>
<evidence type="ECO:0000313" key="3">
    <source>
        <dbReference type="Proteomes" id="UP000494108"/>
    </source>
</evidence>
<sequence>MSPGMQILIVVAMAVPLMSAGWLWQRRHHNAGIVDVLWASGVGLAAVLIALTGRGAATPRMLLAILGGLWAGRLALHIWQRVRHAEEDGRYRALRAHWNGHQGKFYLFFMAQAGLVLLCSLPFIAVAANPVPGMTAWQWLGLLVWVVAVAGETLADRQLEAFRADPANHGHTCRLGLWRYSRHPNYFFEWIHWFAYVALAGSGHPTAWLAWSGPIVMFIFLRWISGIPYTEAQALRTRGEDYREYQRTTSMLVPWFPKPGSTAARNEAKPGSER</sequence>
<keyword evidence="1" id="KW-0472">Membrane</keyword>
<evidence type="ECO:0000313" key="2">
    <source>
        <dbReference type="EMBL" id="CAB3642712.1"/>
    </source>
</evidence>
<dbReference type="PANTHER" id="PTHR32251">
    <property type="entry name" value="3-OXO-5-ALPHA-STEROID 4-DEHYDROGENASE"/>
    <property type="match status" value="1"/>
</dbReference>
<dbReference type="EMBL" id="CADIJX010000002">
    <property type="protein sequence ID" value="CAB3642712.1"/>
    <property type="molecule type" value="Genomic_DNA"/>
</dbReference>
<feature type="transmembrane region" description="Helical" evidence="1">
    <location>
        <begin position="136"/>
        <end position="155"/>
    </location>
</feature>
<feature type="transmembrane region" description="Helical" evidence="1">
    <location>
        <begin position="31"/>
        <end position="51"/>
    </location>
</feature>
<protein>
    <submittedName>
        <fullName evidence="2">Uncharacterized protein</fullName>
    </submittedName>
</protein>
<feature type="transmembrane region" description="Helical" evidence="1">
    <location>
        <begin position="105"/>
        <end position="124"/>
    </location>
</feature>
<organism evidence="2 3">
    <name type="scientific">Achromobacter pestifer</name>
    <dbReference type="NCBI Taxonomy" id="1353889"/>
    <lineage>
        <taxon>Bacteria</taxon>
        <taxon>Pseudomonadati</taxon>
        <taxon>Pseudomonadota</taxon>
        <taxon>Betaproteobacteria</taxon>
        <taxon>Burkholderiales</taxon>
        <taxon>Alcaligenaceae</taxon>
        <taxon>Achromobacter</taxon>
    </lineage>
</organism>
<dbReference type="PANTHER" id="PTHR32251:SF17">
    <property type="entry name" value="STEROID 5-ALPHA REDUCTASE C-TERMINAL DOMAIN-CONTAINING PROTEIN"/>
    <property type="match status" value="1"/>
</dbReference>
<dbReference type="InterPro" id="IPR010721">
    <property type="entry name" value="UstE-like"/>
</dbReference>
<proteinExistence type="predicted"/>